<dbReference type="Proteomes" id="UP001319121">
    <property type="component" value="Chromosome"/>
</dbReference>
<dbReference type="KEGG" id="fku:FGKAn22_16290"/>
<comment type="similarity">
    <text evidence="2">Belongs to the bacterial solute-binding protein 1 family.</text>
</comment>
<evidence type="ECO:0000313" key="3">
    <source>
        <dbReference type="EMBL" id="BBI99936.1"/>
    </source>
</evidence>
<accession>A0AAN1W0S5</accession>
<dbReference type="InterPro" id="IPR050490">
    <property type="entry name" value="Bact_solute-bd_prot1"/>
</dbReference>
<dbReference type="Gene3D" id="3.40.190.10">
    <property type="entry name" value="Periplasmic binding protein-like II"/>
    <property type="match status" value="2"/>
</dbReference>
<evidence type="ECO:0000256" key="2">
    <source>
        <dbReference type="ARBA" id="ARBA00008520"/>
    </source>
</evidence>
<dbReference type="Pfam" id="PF13416">
    <property type="entry name" value="SBP_bac_8"/>
    <property type="match status" value="1"/>
</dbReference>
<name>A0AAN1W0S5_9PROT</name>
<dbReference type="InterPro" id="IPR006059">
    <property type="entry name" value="SBP"/>
</dbReference>
<gene>
    <name evidence="3" type="ORF">FGKAn22_16290</name>
</gene>
<dbReference type="CDD" id="cd14748">
    <property type="entry name" value="PBP2_UgpB"/>
    <property type="match status" value="1"/>
</dbReference>
<dbReference type="EMBL" id="AP019536">
    <property type="protein sequence ID" value="BBI99936.1"/>
    <property type="molecule type" value="Genomic_DNA"/>
</dbReference>
<reference evidence="3 4" key="1">
    <citation type="submission" date="2019-03" db="EMBL/GenBank/DDBJ databases">
        <title>Complete genome sequence of Ferrigenium kumadai strain An22, a microaerophilic iron-oxidizing bacterium isolated from a paddy field soil.</title>
        <authorList>
            <person name="Watanabe T."/>
            <person name="Asakawa S."/>
        </authorList>
    </citation>
    <scope>NUCLEOTIDE SEQUENCE [LARGE SCALE GENOMIC DNA]</scope>
    <source>
        <strain evidence="3 4">An22</strain>
    </source>
</reference>
<evidence type="ECO:0000256" key="1">
    <source>
        <dbReference type="ARBA" id="ARBA00004418"/>
    </source>
</evidence>
<dbReference type="GO" id="GO:0042597">
    <property type="term" value="C:periplasmic space"/>
    <property type="evidence" value="ECO:0007669"/>
    <property type="project" value="UniProtKB-SubCell"/>
</dbReference>
<organism evidence="3 4">
    <name type="scientific">Ferrigenium kumadai</name>
    <dbReference type="NCBI Taxonomy" id="1682490"/>
    <lineage>
        <taxon>Bacteria</taxon>
        <taxon>Pseudomonadati</taxon>
        <taxon>Pseudomonadota</taxon>
        <taxon>Betaproteobacteria</taxon>
        <taxon>Nitrosomonadales</taxon>
        <taxon>Gallionellaceae</taxon>
        <taxon>Ferrigenium</taxon>
    </lineage>
</organism>
<dbReference type="PANTHER" id="PTHR43649">
    <property type="entry name" value="ARABINOSE-BINDING PROTEIN-RELATED"/>
    <property type="match status" value="1"/>
</dbReference>
<dbReference type="SUPFAM" id="SSF53850">
    <property type="entry name" value="Periplasmic binding protein-like II"/>
    <property type="match status" value="1"/>
</dbReference>
<protein>
    <submittedName>
        <fullName evidence="3">ABC transporter substrate-binding protein</fullName>
    </submittedName>
</protein>
<comment type="subcellular location">
    <subcellularLocation>
        <location evidence="1">Periplasm</location>
    </subcellularLocation>
</comment>
<keyword evidence="4" id="KW-1185">Reference proteome</keyword>
<evidence type="ECO:0000313" key="4">
    <source>
        <dbReference type="Proteomes" id="UP001319121"/>
    </source>
</evidence>
<dbReference type="AlphaFoldDB" id="A0AAN1W0S5"/>
<sequence>MLLCGSASARPLQPAKVLFYYPIAVGGEIASVIDQRVAEFEAMHPAIDIEPIYSGTYKESLAKVLAANRAGTPPTLAVLHAVDLHTLIDADAIVPFDEFATTVDRDWLEDFEPAFMVNSRAGGKTWGIPFQRSTILLYWNKRAFSAAGLNPERPPQSWDEMRSMARRLTLRDKSGNVTRWGVQIPSSGFPYWLFQGWVTTNGGELMNAAGTETYFDQPAVIEALDYWNDLSRGDQVHPPGIIEWGSTPDDFLDERVSMIWTTSGNLANIARRAQFEFGVTSLPAHKRSGSPTGGGNFYVFKRSTPAQREAALEFIQWMTSPQQAAQWSMDTGYIPVRKSAWDVPLYRQYARRFPVATVAHAALEHSVPELSTHENQRVTKVLDEALYAALKGEKTPGQALREAQSRAMRILRPYQR</sequence>
<dbReference type="PANTHER" id="PTHR43649:SF30">
    <property type="entry name" value="ABC TRANSPORTER SUBSTRATE-BINDING PROTEIN"/>
    <property type="match status" value="1"/>
</dbReference>
<proteinExistence type="inferred from homology"/>